<dbReference type="PANTHER" id="PTHR31339">
    <property type="entry name" value="PECTIN LYASE-RELATED"/>
    <property type="match status" value="1"/>
</dbReference>
<dbReference type="PANTHER" id="PTHR31339:SF9">
    <property type="entry name" value="PLASMIN AND FIBRONECTIN-BINDING PROTEIN A"/>
    <property type="match status" value="1"/>
</dbReference>
<sequence length="449" mass="49549">MQQHSSAVYNIEQFGAVGDGWANNTSAIKRAVEACSQGGGGTIYVPAGVFVTGAIELKSNMHLHLEAGSELLFSNDRADYPVISSRWEGASRDVYMSCIYACHAKNIAITGFGTLNGQGAYWWKLFKEDALAYPRPNLVSFDHCERVHVEQVKMIDSPSWTVHPNDCDNVTISAVSIVNPANSPNTDGINPESCRNVRISDCSIDVGDDCIAIKSGTEDAERVIPCENITITNCTMLHGHGGVVFGSEMSGDIRNVVVSNCIFESTDRGIRFKSRRGRGGTIENIRVNNIVMNNVICPFILNLYYYHGPRGMEPYVSDKEVQPVTALTPKFRHIHFSNITATDVTAAAGFIYGLPEMPVEDITFSHIRIAMKPDAEPDLPAMMVDLEPMKQRGFFCSNAEDVLFEHVTVQQHEGPAFEITNSKNVVMEHCRSKDTAKDEMLVQMSNVRN</sequence>
<evidence type="ECO:0000256" key="1">
    <source>
        <dbReference type="ARBA" id="ARBA00008834"/>
    </source>
</evidence>
<dbReference type="InterPro" id="IPR011050">
    <property type="entry name" value="Pectin_lyase_fold/virulence"/>
</dbReference>
<evidence type="ECO:0000313" key="5">
    <source>
        <dbReference type="EMBL" id="OUZ38678.1"/>
    </source>
</evidence>
<organism evidence="5 6">
    <name type="scientific">Solibacillus kalamii</name>
    <dbReference type="NCBI Taxonomy" id="1748298"/>
    <lineage>
        <taxon>Bacteria</taxon>
        <taxon>Bacillati</taxon>
        <taxon>Bacillota</taxon>
        <taxon>Bacilli</taxon>
        <taxon>Bacillales</taxon>
        <taxon>Caryophanaceae</taxon>
        <taxon>Solibacillus</taxon>
    </lineage>
</organism>
<protein>
    <submittedName>
        <fullName evidence="5">Endopolygalacturonase</fullName>
    </submittedName>
</protein>
<dbReference type="Gene3D" id="2.160.20.10">
    <property type="entry name" value="Single-stranded right-handed beta-helix, Pectin lyase-like"/>
    <property type="match status" value="1"/>
</dbReference>
<dbReference type="EMBL" id="NHNT01000007">
    <property type="protein sequence ID" value="OUZ38678.1"/>
    <property type="molecule type" value="Genomic_DNA"/>
</dbReference>
<dbReference type="InterPro" id="IPR012334">
    <property type="entry name" value="Pectin_lyas_fold"/>
</dbReference>
<keyword evidence="6" id="KW-1185">Reference proteome</keyword>
<dbReference type="InterPro" id="IPR006626">
    <property type="entry name" value="PbH1"/>
</dbReference>
<reference evidence="5 6" key="1">
    <citation type="journal article" date="2017" name="Int. J. Syst. Evol. Microbiol.">
        <title>Solibacillus kalamii sp. nov., isolated from a high-efficiency particulate arrestance filter system used in the International Space Station.</title>
        <authorList>
            <person name="Checinska Sielaff A."/>
            <person name="Kumar R.M."/>
            <person name="Pal D."/>
            <person name="Mayilraj S."/>
            <person name="Venkateswaran K."/>
        </authorList>
    </citation>
    <scope>NUCLEOTIDE SEQUENCE [LARGE SCALE GENOMIC DNA]</scope>
    <source>
        <strain evidence="5 6">ISSFR-015</strain>
    </source>
</reference>
<evidence type="ECO:0000313" key="6">
    <source>
        <dbReference type="Proteomes" id="UP000196594"/>
    </source>
</evidence>
<dbReference type="SMART" id="SM00710">
    <property type="entry name" value="PbH1"/>
    <property type="match status" value="5"/>
</dbReference>
<dbReference type="InterPro" id="IPR000743">
    <property type="entry name" value="Glyco_hydro_28"/>
</dbReference>
<evidence type="ECO:0000256" key="2">
    <source>
        <dbReference type="ARBA" id="ARBA00022801"/>
    </source>
</evidence>
<comment type="similarity">
    <text evidence="1 4">Belongs to the glycosyl hydrolase 28 family.</text>
</comment>
<comment type="caution">
    <text evidence="5">The sequence shown here is derived from an EMBL/GenBank/DDBJ whole genome shotgun (WGS) entry which is preliminary data.</text>
</comment>
<keyword evidence="3 4" id="KW-0326">Glycosidase</keyword>
<accession>A0ABX3ZGZ6</accession>
<dbReference type="Pfam" id="PF00295">
    <property type="entry name" value="Glyco_hydro_28"/>
    <property type="match status" value="1"/>
</dbReference>
<dbReference type="RefSeq" id="WP_087617580.1">
    <property type="nucleotide sequence ID" value="NZ_JAFBEY010000005.1"/>
</dbReference>
<dbReference type="InterPro" id="IPR051801">
    <property type="entry name" value="GH28_Enzymes"/>
</dbReference>
<dbReference type="Proteomes" id="UP000196594">
    <property type="component" value="Unassembled WGS sequence"/>
</dbReference>
<gene>
    <name evidence="5" type="ORF">CBM15_11220</name>
</gene>
<evidence type="ECO:0000256" key="3">
    <source>
        <dbReference type="ARBA" id="ARBA00023295"/>
    </source>
</evidence>
<evidence type="ECO:0000256" key="4">
    <source>
        <dbReference type="RuleBase" id="RU361169"/>
    </source>
</evidence>
<dbReference type="SUPFAM" id="SSF51126">
    <property type="entry name" value="Pectin lyase-like"/>
    <property type="match status" value="1"/>
</dbReference>
<proteinExistence type="inferred from homology"/>
<keyword evidence="2 4" id="KW-0378">Hydrolase</keyword>
<name>A0ABX3ZGZ6_9BACL</name>